<feature type="region of interest" description="Disordered" evidence="1">
    <location>
        <begin position="423"/>
        <end position="548"/>
    </location>
</feature>
<dbReference type="Proteomes" id="UP000035681">
    <property type="component" value="Unplaced"/>
</dbReference>
<evidence type="ECO:0000256" key="1">
    <source>
        <dbReference type="SAM" id="MobiDB-lite"/>
    </source>
</evidence>
<name>A0A913HFQ0_STRER</name>
<organism evidence="3">
    <name type="scientific">Strongyloides stercoralis</name>
    <name type="common">Threadworm</name>
    <dbReference type="NCBI Taxonomy" id="6248"/>
    <lineage>
        <taxon>Eukaryota</taxon>
        <taxon>Metazoa</taxon>
        <taxon>Ecdysozoa</taxon>
        <taxon>Nematoda</taxon>
        <taxon>Chromadorea</taxon>
        <taxon>Rhabditida</taxon>
        <taxon>Tylenchina</taxon>
        <taxon>Panagrolaimomorpha</taxon>
        <taxon>Strongyloidoidea</taxon>
        <taxon>Strongyloididae</taxon>
        <taxon>Strongyloides</taxon>
    </lineage>
</organism>
<dbReference type="WBParaSite" id="TCONS_00008979.p1">
    <property type="protein sequence ID" value="TCONS_00008979.p1"/>
    <property type="gene ID" value="XLOC_006840"/>
</dbReference>
<feature type="compositionally biased region" description="Low complexity" evidence="1">
    <location>
        <begin position="635"/>
        <end position="645"/>
    </location>
</feature>
<feature type="region of interest" description="Disordered" evidence="1">
    <location>
        <begin position="243"/>
        <end position="267"/>
    </location>
</feature>
<evidence type="ECO:0000313" key="4">
    <source>
        <dbReference type="WBParaSite" id="TCONS_00008979.p1"/>
    </source>
</evidence>
<evidence type="ECO:0000313" key="2">
    <source>
        <dbReference type="Proteomes" id="UP000035681"/>
    </source>
</evidence>
<dbReference type="InterPro" id="IPR001084">
    <property type="entry name" value="MAP_tubulin-bd_rpt"/>
</dbReference>
<dbReference type="Pfam" id="PF00418">
    <property type="entry name" value="Tubulin-binding"/>
    <property type="match status" value="1"/>
</dbReference>
<proteinExistence type="predicted"/>
<feature type="compositionally biased region" description="Polar residues" evidence="1">
    <location>
        <begin position="247"/>
        <end position="257"/>
    </location>
</feature>
<feature type="region of interest" description="Disordered" evidence="1">
    <location>
        <begin position="628"/>
        <end position="675"/>
    </location>
</feature>
<feature type="compositionally biased region" description="Polar residues" evidence="1">
    <location>
        <begin position="485"/>
        <end position="501"/>
    </location>
</feature>
<feature type="compositionally biased region" description="Polar residues" evidence="1">
    <location>
        <begin position="665"/>
        <end position="675"/>
    </location>
</feature>
<evidence type="ECO:0000313" key="3">
    <source>
        <dbReference type="WBParaSite" id="SSTP_0000196100.1"/>
    </source>
</evidence>
<dbReference type="GO" id="GO:0015631">
    <property type="term" value="F:tubulin binding"/>
    <property type="evidence" value="ECO:0007669"/>
    <property type="project" value="InterPro"/>
</dbReference>
<feature type="compositionally biased region" description="Low complexity" evidence="1">
    <location>
        <begin position="441"/>
        <end position="484"/>
    </location>
</feature>
<feature type="compositionally biased region" description="Low complexity" evidence="1">
    <location>
        <begin position="519"/>
        <end position="534"/>
    </location>
</feature>
<reference evidence="3" key="1">
    <citation type="submission" date="2022-10" db="UniProtKB">
        <authorList>
            <consortium name="WormBaseParasite"/>
        </authorList>
    </citation>
    <scope>IDENTIFICATION</scope>
</reference>
<feature type="region of interest" description="Disordered" evidence="1">
    <location>
        <begin position="172"/>
        <end position="195"/>
    </location>
</feature>
<dbReference type="AlphaFoldDB" id="A0A913HFQ0"/>
<dbReference type="WBParaSite" id="SSTP_0000196100.1">
    <property type="protein sequence ID" value="SSTP_0000196100.1"/>
    <property type="gene ID" value="SSTP_0000196100"/>
</dbReference>
<sequence>MEEYCQPQQSVDMFLNGKTYINSKKLTYFRGLTKFYYFNMEQQILNEENKKTPVDIFQGIIENPLISQVSSNVINAFSEHIKNSNSHEDNGKQLDSGVDDVEEAFKKVDATKKDNFSSAEKTDNMINEEQQKKEHNPINDFFSNQFGSQIGGFVGNITINVIDTVKNELLDGSFDHNQDDSRNKTPEPTKEEFVVSNDYEKHPQEPSSVNLNTIISSAQDILTTHGDKIHEVVKNIIPSIVKEDNQNEAPQEPQIQNTDKKEGNSSNISIPKVDIIAPSPLPTEQNENAPIEPVHDINEPTPNDIVDEIQEEFSCVKIKGYTNENNNIEKLVDFSNDISNKISENIIDNNEEIKEPLIVDINKEILLEKESIQDNDNVLVNHEISIHPHEEIKHDEPFIEIKQEVEEKVQIPPPVAVPIQADIKKTASSSNDKKTPTPLNKPRTPLSTTKPSTKTPASTKLSASTKTTVLTKTSPSKPSSSRVTGANQSSTKSTITTSNDKVPSYARPTGASQRASTVGTKSPSSTQSPSKVGSLNSSSSIRPLPRITNKYKDVKSKVFSTITTVPSTEKPLAKTTPKSTVNGIKPLPKTKLNWKAESKVGSFANIQHKPSGGHVKLVNQKLNWNASSKVGSIDNSSKNKTSNNKPVPPITKVGNVKGELPGNINPLNSTEALGQ</sequence>
<protein>
    <submittedName>
        <fullName evidence="4">Microtubule-associated protein</fullName>
    </submittedName>
    <submittedName>
        <fullName evidence="3">PH domain-containing protein</fullName>
    </submittedName>
</protein>
<accession>A0A913HFQ0</accession>
<keyword evidence="2" id="KW-1185">Reference proteome</keyword>